<evidence type="ECO:0000313" key="1">
    <source>
        <dbReference type="EMBL" id="KAL2649261.1"/>
    </source>
</evidence>
<dbReference type="Proteomes" id="UP001605036">
    <property type="component" value="Unassembled WGS sequence"/>
</dbReference>
<gene>
    <name evidence="1" type="ORF">R1flu_017389</name>
</gene>
<dbReference type="AlphaFoldDB" id="A0ABD1ZCU1"/>
<sequence>MARAVASGLLIQSGPKPALALSKVANLRAPLFPGGVVIAARRNISAQTENNSGINGVVSKRDSVARGAGVAEAETSTSGSLEQEMLRAKGDSYFRVDKRPIILFDGVCNMCNGAVNFVLDNDSEGKVRFAALQSEAGRALLARSGRSPDDISSVVLVDQVRAYIKSEAVLQTLRYLGFPFPPLGLAASIVPLFVRDVVYDQVADNRYSIFGQSSSCRLSDNRFEERFISS</sequence>
<dbReference type="EMBL" id="JBHFFA010000001">
    <property type="protein sequence ID" value="KAL2649261.1"/>
    <property type="molecule type" value="Genomic_DNA"/>
</dbReference>
<dbReference type="InterPro" id="IPR007263">
    <property type="entry name" value="DCC1-like"/>
</dbReference>
<keyword evidence="2" id="KW-1185">Reference proteome</keyword>
<evidence type="ECO:0008006" key="3">
    <source>
        <dbReference type="Google" id="ProtNLM"/>
    </source>
</evidence>
<reference evidence="1 2" key="1">
    <citation type="submission" date="2024-09" db="EMBL/GenBank/DDBJ databases">
        <title>Chromosome-scale assembly of Riccia fluitans.</title>
        <authorList>
            <person name="Paukszto L."/>
            <person name="Sawicki J."/>
            <person name="Karawczyk K."/>
            <person name="Piernik-Szablinska J."/>
            <person name="Szczecinska M."/>
            <person name="Mazdziarz M."/>
        </authorList>
    </citation>
    <scope>NUCLEOTIDE SEQUENCE [LARGE SCALE GENOMIC DNA]</scope>
    <source>
        <strain evidence="1">Rf_01</strain>
        <tissue evidence="1">Aerial parts of the thallus</tissue>
    </source>
</reference>
<evidence type="ECO:0000313" key="2">
    <source>
        <dbReference type="Proteomes" id="UP001605036"/>
    </source>
</evidence>
<name>A0ABD1ZCU1_9MARC</name>
<accession>A0ABD1ZCU1</accession>
<comment type="caution">
    <text evidence="1">The sequence shown here is derived from an EMBL/GenBank/DDBJ whole genome shotgun (WGS) entry which is preliminary data.</text>
</comment>
<dbReference type="PANTHER" id="PTHR33639:SF2">
    <property type="entry name" value="DUF393 DOMAIN-CONTAINING PROTEIN"/>
    <property type="match status" value="1"/>
</dbReference>
<dbReference type="PANTHER" id="PTHR33639">
    <property type="entry name" value="THIOL-DISULFIDE OXIDOREDUCTASE DCC"/>
    <property type="match status" value="1"/>
</dbReference>
<proteinExistence type="predicted"/>
<protein>
    <recommendedName>
        <fullName evidence="3">Thiol-disulfide oxidoreductase DCC</fullName>
    </recommendedName>
</protein>
<organism evidence="1 2">
    <name type="scientific">Riccia fluitans</name>
    <dbReference type="NCBI Taxonomy" id="41844"/>
    <lineage>
        <taxon>Eukaryota</taxon>
        <taxon>Viridiplantae</taxon>
        <taxon>Streptophyta</taxon>
        <taxon>Embryophyta</taxon>
        <taxon>Marchantiophyta</taxon>
        <taxon>Marchantiopsida</taxon>
        <taxon>Marchantiidae</taxon>
        <taxon>Marchantiales</taxon>
        <taxon>Ricciaceae</taxon>
        <taxon>Riccia</taxon>
    </lineage>
</organism>
<dbReference type="Pfam" id="PF04134">
    <property type="entry name" value="DCC1-like"/>
    <property type="match status" value="1"/>
</dbReference>
<dbReference type="InterPro" id="IPR052927">
    <property type="entry name" value="DCC_oxidoreductase"/>
</dbReference>